<proteinExistence type="predicted"/>
<dbReference type="Pfam" id="PF13365">
    <property type="entry name" value="Trypsin_2"/>
    <property type="match status" value="1"/>
</dbReference>
<dbReference type="Gene3D" id="2.40.10.10">
    <property type="entry name" value="Trypsin-like serine proteases"/>
    <property type="match status" value="1"/>
</dbReference>
<organism evidence="1 2">
    <name type="scientific">Dichanthelium oligosanthes</name>
    <dbReference type="NCBI Taxonomy" id="888268"/>
    <lineage>
        <taxon>Eukaryota</taxon>
        <taxon>Viridiplantae</taxon>
        <taxon>Streptophyta</taxon>
        <taxon>Embryophyta</taxon>
        <taxon>Tracheophyta</taxon>
        <taxon>Spermatophyta</taxon>
        <taxon>Magnoliopsida</taxon>
        <taxon>Liliopsida</taxon>
        <taxon>Poales</taxon>
        <taxon>Poaceae</taxon>
        <taxon>PACMAD clade</taxon>
        <taxon>Panicoideae</taxon>
        <taxon>Panicodae</taxon>
        <taxon>Paniceae</taxon>
        <taxon>Dichantheliinae</taxon>
        <taxon>Dichanthelium</taxon>
    </lineage>
</organism>
<accession>A0A1E5WN20</accession>
<sequence length="121" mass="12961">MVRSNVPGGSGSGFVVFARGGTRLIMTCEHVVHGLPLGSPVHMLFSPPSYDGQSTVATLLHVDEARDLALLRADGVQYPCNALGEKPTRPWMVVVLLAFFRMDDNATIIAMHPGTFAGKIV</sequence>
<dbReference type="OrthoDB" id="585691at2759"/>
<protein>
    <recommendedName>
        <fullName evidence="3">Trypsin-like peptidase domain-containing protein</fullName>
    </recommendedName>
</protein>
<evidence type="ECO:0000313" key="1">
    <source>
        <dbReference type="EMBL" id="OEL38774.1"/>
    </source>
</evidence>
<dbReference type="InterPro" id="IPR043504">
    <property type="entry name" value="Peptidase_S1_PA_chymotrypsin"/>
</dbReference>
<dbReference type="EMBL" id="LWDX02000558">
    <property type="protein sequence ID" value="OEL38774.1"/>
    <property type="molecule type" value="Genomic_DNA"/>
</dbReference>
<keyword evidence="2" id="KW-1185">Reference proteome</keyword>
<dbReference type="InterPro" id="IPR009003">
    <property type="entry name" value="Peptidase_S1_PA"/>
</dbReference>
<evidence type="ECO:0008006" key="3">
    <source>
        <dbReference type="Google" id="ProtNLM"/>
    </source>
</evidence>
<evidence type="ECO:0000313" key="2">
    <source>
        <dbReference type="Proteomes" id="UP000095767"/>
    </source>
</evidence>
<dbReference type="SUPFAM" id="SSF50494">
    <property type="entry name" value="Trypsin-like serine proteases"/>
    <property type="match status" value="1"/>
</dbReference>
<comment type="caution">
    <text evidence="1">The sequence shown here is derived from an EMBL/GenBank/DDBJ whole genome shotgun (WGS) entry which is preliminary data.</text>
</comment>
<name>A0A1E5WN20_9POAL</name>
<reference evidence="1 2" key="1">
    <citation type="submission" date="2016-09" db="EMBL/GenBank/DDBJ databases">
        <title>The draft genome of Dichanthelium oligosanthes: A C3 panicoid grass species.</title>
        <authorList>
            <person name="Studer A.J."/>
            <person name="Schnable J.C."/>
            <person name="Brutnell T.P."/>
        </authorList>
    </citation>
    <scope>NUCLEOTIDE SEQUENCE [LARGE SCALE GENOMIC DNA]</scope>
    <source>
        <strain evidence="2">cv. Kellogg 1175</strain>
        <tissue evidence="1">Leaf</tissue>
    </source>
</reference>
<dbReference type="STRING" id="888268.A0A1E5WN20"/>
<gene>
    <name evidence="1" type="ORF">BAE44_0000207</name>
</gene>
<dbReference type="AlphaFoldDB" id="A0A1E5WN20"/>
<dbReference type="Proteomes" id="UP000095767">
    <property type="component" value="Unassembled WGS sequence"/>
</dbReference>